<sequence length="240" mass="27091">MKKAIFCWSGGKDSAYALHQILQAGEYEVKYLLTTINGEFQRISMHGVRESLLEQQAVAIGIPLLKVNVYQDSNSEYEQQMAQTLLQAKAEGITHVIFGDIFLADLRAYREKNLAQVGLEAVFPLWQKNTTQLINDFMAQGFKTITCCVSDAYLDEQWVGRDINQQFVAELPTQVDACGENGEYHTFCYDAPYFKQPIAFELGEKVYKPLVIKSTDAVCSSDNQTQGFWFCDLIAHSISP</sequence>
<evidence type="ECO:0000313" key="3">
    <source>
        <dbReference type="Proteomes" id="UP000244223"/>
    </source>
</evidence>
<accession>A0A2T5J026</accession>
<dbReference type="Proteomes" id="UP000244223">
    <property type="component" value="Unassembled WGS sequence"/>
</dbReference>
<evidence type="ECO:0000259" key="1">
    <source>
        <dbReference type="Pfam" id="PF01902"/>
    </source>
</evidence>
<organism evidence="2 3">
    <name type="scientific">Agitococcus lubricus</name>
    <dbReference type="NCBI Taxonomy" id="1077255"/>
    <lineage>
        <taxon>Bacteria</taxon>
        <taxon>Pseudomonadati</taxon>
        <taxon>Pseudomonadota</taxon>
        <taxon>Gammaproteobacteria</taxon>
        <taxon>Moraxellales</taxon>
        <taxon>Moraxellaceae</taxon>
        <taxon>Agitococcus</taxon>
    </lineage>
</organism>
<name>A0A2T5J026_9GAMM</name>
<comment type="caution">
    <text evidence="2">The sequence shown here is derived from an EMBL/GenBank/DDBJ whole genome shotgun (WGS) entry which is preliminary data.</text>
</comment>
<dbReference type="Gene3D" id="3.90.1490.10">
    <property type="entry name" value="putative n-type atp pyrophosphatase, domain 2"/>
    <property type="match status" value="1"/>
</dbReference>
<evidence type="ECO:0000313" key="2">
    <source>
        <dbReference type="EMBL" id="PTQ89700.1"/>
    </source>
</evidence>
<dbReference type="InterPro" id="IPR014729">
    <property type="entry name" value="Rossmann-like_a/b/a_fold"/>
</dbReference>
<dbReference type="AlphaFoldDB" id="A0A2T5J026"/>
<dbReference type="SUPFAM" id="SSF52402">
    <property type="entry name" value="Adenine nucleotide alpha hydrolases-like"/>
    <property type="match status" value="1"/>
</dbReference>
<protein>
    <submittedName>
        <fullName evidence="2">Uncharacterized protein (TIGR00290 family)</fullName>
    </submittedName>
</protein>
<proteinExistence type="predicted"/>
<dbReference type="OrthoDB" id="3572539at2"/>
<reference evidence="2 3" key="1">
    <citation type="submission" date="2018-04" db="EMBL/GenBank/DDBJ databases">
        <title>Genomic Encyclopedia of Archaeal and Bacterial Type Strains, Phase II (KMG-II): from individual species to whole genera.</title>
        <authorList>
            <person name="Goeker M."/>
        </authorList>
    </citation>
    <scope>NUCLEOTIDE SEQUENCE [LARGE SCALE GENOMIC DNA]</scope>
    <source>
        <strain evidence="2 3">DSM 5822</strain>
    </source>
</reference>
<dbReference type="EMBL" id="QAON01000005">
    <property type="protein sequence ID" value="PTQ89700.1"/>
    <property type="molecule type" value="Genomic_DNA"/>
</dbReference>
<dbReference type="InterPro" id="IPR002761">
    <property type="entry name" value="Diphthami_syn_dom"/>
</dbReference>
<feature type="domain" description="Diphthamide synthase" evidence="1">
    <location>
        <begin position="3"/>
        <end position="204"/>
    </location>
</feature>
<gene>
    <name evidence="2" type="ORF">C8N29_10523</name>
</gene>
<dbReference type="NCBIfam" id="TIGR00290">
    <property type="entry name" value="MJ0570_dom"/>
    <property type="match status" value="1"/>
</dbReference>
<dbReference type="RefSeq" id="WP_107865223.1">
    <property type="nucleotide sequence ID" value="NZ_QAON01000005.1"/>
</dbReference>
<dbReference type="PIRSF" id="PIRSF039123">
    <property type="entry name" value="Diphthamide_synthase"/>
    <property type="match status" value="1"/>
</dbReference>
<dbReference type="Gene3D" id="3.40.50.620">
    <property type="entry name" value="HUPs"/>
    <property type="match status" value="1"/>
</dbReference>
<keyword evidence="3" id="KW-1185">Reference proteome</keyword>
<dbReference type="Pfam" id="PF01902">
    <property type="entry name" value="Diphthami_syn_2"/>
    <property type="match status" value="1"/>
</dbReference>
<dbReference type="InterPro" id="IPR030662">
    <property type="entry name" value="DPH6/MJ0570"/>
</dbReference>
<dbReference type="CDD" id="cd01994">
    <property type="entry name" value="AANH_PF0828-like"/>
    <property type="match status" value="1"/>
</dbReference>